<reference evidence="2 3" key="1">
    <citation type="submission" date="2024-05" db="EMBL/GenBank/DDBJ databases">
        <authorList>
            <person name="De Oliveira J.P."/>
            <person name="Noriler S.A."/>
            <person name="De Oliveira A.G."/>
            <person name="Sipoli D.S."/>
        </authorList>
    </citation>
    <scope>NUCLEOTIDE SEQUENCE [LARGE SCALE GENOMIC DNA]</scope>
    <source>
        <strain evidence="2 3">LABIM192</strain>
    </source>
</reference>
<evidence type="ECO:0000259" key="1">
    <source>
        <dbReference type="PROSITE" id="PS51750"/>
    </source>
</evidence>
<dbReference type="SMART" id="SM01040">
    <property type="entry name" value="Bro-N"/>
    <property type="match status" value="1"/>
</dbReference>
<dbReference type="RefSeq" id="WP_347937718.1">
    <property type="nucleotide sequence ID" value="NZ_JBDXMI010000011.1"/>
</dbReference>
<proteinExistence type="predicted"/>
<evidence type="ECO:0000313" key="2">
    <source>
        <dbReference type="EMBL" id="MEO9387131.1"/>
    </source>
</evidence>
<feature type="domain" description="Bro-N" evidence="1">
    <location>
        <begin position="5"/>
        <end position="118"/>
    </location>
</feature>
<protein>
    <submittedName>
        <fullName evidence="2">Bro-N domain-containing protein</fullName>
    </submittedName>
</protein>
<gene>
    <name evidence="2" type="ORF">ABI908_23840</name>
</gene>
<sequence>MQFAHTAVLSFQEVEFDVVDIHNRPWLRGPQVGDALGYQNPSNAIKDIFIRNEEEFTDGMTQVVELQTAGGAQPVRIFSPRGCYLLGMFARTERARDFRRWVLDVLEGHAAPRVGATMSQSQFMAALKYRRTLVRDLCAVRERGAAVELYSDLVQLSRMLGKGVGSLEDLAPALKQQPLPV</sequence>
<evidence type="ECO:0000313" key="3">
    <source>
        <dbReference type="Proteomes" id="UP001462502"/>
    </source>
</evidence>
<dbReference type="PROSITE" id="PS51750">
    <property type="entry name" value="BRO_N"/>
    <property type="match status" value="1"/>
</dbReference>
<organism evidence="2 3">
    <name type="scientific">Chromobacterium phragmitis</name>
    <dbReference type="NCBI Taxonomy" id="2202141"/>
    <lineage>
        <taxon>Bacteria</taxon>
        <taxon>Pseudomonadati</taxon>
        <taxon>Pseudomonadota</taxon>
        <taxon>Betaproteobacteria</taxon>
        <taxon>Neisseriales</taxon>
        <taxon>Chromobacteriaceae</taxon>
        <taxon>Chromobacterium</taxon>
    </lineage>
</organism>
<name>A0ABV0J0S1_9NEIS</name>
<keyword evidence="3" id="KW-1185">Reference proteome</keyword>
<comment type="caution">
    <text evidence="2">The sequence shown here is derived from an EMBL/GenBank/DDBJ whole genome shotgun (WGS) entry which is preliminary data.</text>
</comment>
<dbReference type="Proteomes" id="UP001462502">
    <property type="component" value="Unassembled WGS sequence"/>
</dbReference>
<dbReference type="EMBL" id="JBDXMI010000011">
    <property type="protein sequence ID" value="MEO9387131.1"/>
    <property type="molecule type" value="Genomic_DNA"/>
</dbReference>
<accession>A0ABV0J0S1</accession>
<dbReference type="Pfam" id="PF02498">
    <property type="entry name" value="Bro-N"/>
    <property type="match status" value="1"/>
</dbReference>
<dbReference type="InterPro" id="IPR003497">
    <property type="entry name" value="BRO_N_domain"/>
</dbReference>